<proteinExistence type="predicted"/>
<sequence length="229" mass="23972">MTRYAIIVGAGSGLSAAIARAAAADGFKLVLVARDIAKLAPMVAELGARAIACDACEPHAVERLFAVAERDFGVPELVVFNAAYRARGSIIDIDPAEVEAALRNNALAGFLVGQGAARLMLPAAKGSIFFTGATAGVKGFSGSAPFAMGKFALRGLAQSMARELGPKGIHVAHFIIDGGIAGTRGSRAVNEDDVLLSPQAIAETYLSVHKQHRSAWTQEIDLRPWNESF</sequence>
<accession>A0ABU5DZK2</accession>
<name>A0ABU5DZK2_9PROT</name>
<dbReference type="PANTHER" id="PTHR43431">
    <property type="entry name" value="OXIDOREDUCTASE, SHORT CHAIN DEHYDROGENASE/REDUCTASE FAMILY (AFU_ORTHOLOGUE AFUA_5G14000)"/>
    <property type="match status" value="1"/>
</dbReference>
<reference evidence="1 2" key="1">
    <citation type="journal article" date="2013" name="Antonie Van Leeuwenhoek">
        <title>Dongia rigui sp. nov., isolated from freshwater of a large wetland in Korea.</title>
        <authorList>
            <person name="Baik K.S."/>
            <person name="Hwang Y.M."/>
            <person name="Choi J.S."/>
            <person name="Kwon J."/>
            <person name="Seong C.N."/>
        </authorList>
    </citation>
    <scope>NUCLEOTIDE SEQUENCE [LARGE SCALE GENOMIC DNA]</scope>
    <source>
        <strain evidence="1 2">04SU4-P</strain>
    </source>
</reference>
<dbReference type="InterPro" id="IPR036291">
    <property type="entry name" value="NAD(P)-bd_dom_sf"/>
</dbReference>
<dbReference type="InterPro" id="IPR002347">
    <property type="entry name" value="SDR_fam"/>
</dbReference>
<dbReference type="Proteomes" id="UP001271769">
    <property type="component" value="Unassembled WGS sequence"/>
</dbReference>
<dbReference type="SUPFAM" id="SSF51735">
    <property type="entry name" value="NAD(P)-binding Rossmann-fold domains"/>
    <property type="match status" value="1"/>
</dbReference>
<dbReference type="Pfam" id="PF00106">
    <property type="entry name" value="adh_short"/>
    <property type="match status" value="1"/>
</dbReference>
<keyword evidence="2" id="KW-1185">Reference proteome</keyword>
<evidence type="ECO:0000313" key="2">
    <source>
        <dbReference type="Proteomes" id="UP001271769"/>
    </source>
</evidence>
<dbReference type="RefSeq" id="WP_320500388.1">
    <property type="nucleotide sequence ID" value="NZ_JAXCLX010000001.1"/>
</dbReference>
<gene>
    <name evidence="1" type="ORF">SMD31_08530</name>
</gene>
<comment type="caution">
    <text evidence="1">The sequence shown here is derived from an EMBL/GenBank/DDBJ whole genome shotgun (WGS) entry which is preliminary data.</text>
</comment>
<dbReference type="PANTHER" id="PTHR43431:SF7">
    <property type="entry name" value="OXIDOREDUCTASE, SHORT CHAIN DEHYDROGENASE_REDUCTASE FAMILY (AFU_ORTHOLOGUE AFUA_5G14000)"/>
    <property type="match status" value="1"/>
</dbReference>
<dbReference type="PRINTS" id="PR00081">
    <property type="entry name" value="GDHRDH"/>
</dbReference>
<dbReference type="Gene3D" id="3.40.50.720">
    <property type="entry name" value="NAD(P)-binding Rossmann-like Domain"/>
    <property type="match status" value="1"/>
</dbReference>
<organism evidence="1 2">
    <name type="scientific">Dongia rigui</name>
    <dbReference type="NCBI Taxonomy" id="940149"/>
    <lineage>
        <taxon>Bacteria</taxon>
        <taxon>Pseudomonadati</taxon>
        <taxon>Pseudomonadota</taxon>
        <taxon>Alphaproteobacteria</taxon>
        <taxon>Rhodospirillales</taxon>
        <taxon>Dongiaceae</taxon>
        <taxon>Dongia</taxon>
    </lineage>
</organism>
<evidence type="ECO:0000313" key="1">
    <source>
        <dbReference type="EMBL" id="MDY0871966.1"/>
    </source>
</evidence>
<dbReference type="EMBL" id="JAXCLX010000001">
    <property type="protein sequence ID" value="MDY0871966.1"/>
    <property type="molecule type" value="Genomic_DNA"/>
</dbReference>
<protein>
    <submittedName>
        <fullName evidence="1">SDR family NAD(P)-dependent oxidoreductase</fullName>
    </submittedName>
</protein>